<dbReference type="Gene3D" id="3.40.50.150">
    <property type="entry name" value="Vaccinia Virus protein VP39"/>
    <property type="match status" value="1"/>
</dbReference>
<dbReference type="InterPro" id="IPR006342">
    <property type="entry name" value="FkbM_mtfrase"/>
</dbReference>
<dbReference type="InterPro" id="IPR029063">
    <property type="entry name" value="SAM-dependent_MTases_sf"/>
</dbReference>
<name>A0A1G7PGI7_9RHOB</name>
<gene>
    <name evidence="3" type="ORF">SAMN04489759_103323</name>
</gene>
<keyword evidence="4" id="KW-1185">Reference proteome</keyword>
<reference evidence="4" key="1">
    <citation type="submission" date="2016-10" db="EMBL/GenBank/DDBJ databases">
        <authorList>
            <person name="Varghese N."/>
            <person name="Submissions S."/>
        </authorList>
    </citation>
    <scope>NUCLEOTIDE SEQUENCE [LARGE SCALE GENOMIC DNA]</scope>
    <source>
        <strain evidence="4">DSM 16477</strain>
    </source>
</reference>
<sequence length="591" mass="64457">MTQAEQIPQAAAECHGVQVPHSPFLNDKRIERINAGRYEGQEIDGALAVIRPGDRVMEMGAGLGLVGAIAAHNGAPEAVLSFEANPALIPHIRALYELNGLQDTIAVHNQVVISAPERPETMPFHVRNSFLGSSLIDSDSRATTEVQVPTIAYSEITRAFAPDVLLMDIEGGELEFLRHASLDGLRAVVIEFHPEAYGREGMRECKRILESAGFRKEPGLCTRRVWACSFDPAERPPVPEGGWTTEIKTFDNALVMPPQTGGLVQPAGVLQSDGRPCPQAALWRNGRALTTPPEMPQGDVAERAGTWLWGGVLWMHFGHFLVESSSRLWALDHLDEEIDGILFIPKRARNGGEVAGYQRDFVELLGCDKPVVSLDAPARVERLIVPGQGFGLGSLIPGTQPFRDTIARRFAKDIAPEGPEKLYISRSKLPAGRGNLIGEEALEAALAEQGYTIFHPEKHGLREQIAVYKAARQIIAAEGSALHLLAMVARPEQQVAIVVRRPSSATRGLEQHLQSFAGITPATLCHLTRSWKPLGKAKSRLWMGELDMPALQEDLAQSGFIDSGGKPWAELDQKDVLARLGAKFEVVPEKA</sequence>
<dbReference type="Pfam" id="PF05050">
    <property type="entry name" value="Methyltransf_21"/>
    <property type="match status" value="1"/>
</dbReference>
<evidence type="ECO:0000313" key="3">
    <source>
        <dbReference type="EMBL" id="SDF85318.1"/>
    </source>
</evidence>
<accession>A0A1G7PGI7</accession>
<evidence type="ECO:0000259" key="1">
    <source>
        <dbReference type="Pfam" id="PF04577"/>
    </source>
</evidence>
<dbReference type="AlphaFoldDB" id="A0A1G7PGI7"/>
<dbReference type="NCBIfam" id="TIGR01444">
    <property type="entry name" value="fkbM_fam"/>
    <property type="match status" value="1"/>
</dbReference>
<dbReference type="SUPFAM" id="SSF53335">
    <property type="entry name" value="S-adenosyl-L-methionine-dependent methyltransferases"/>
    <property type="match status" value="1"/>
</dbReference>
<organism evidence="3 4">
    <name type="scientific">Sulfitobacter delicatus</name>
    <dbReference type="NCBI Taxonomy" id="218672"/>
    <lineage>
        <taxon>Bacteria</taxon>
        <taxon>Pseudomonadati</taxon>
        <taxon>Pseudomonadota</taxon>
        <taxon>Alphaproteobacteria</taxon>
        <taxon>Rhodobacterales</taxon>
        <taxon>Roseobacteraceae</taxon>
        <taxon>Sulfitobacter</taxon>
    </lineage>
</organism>
<keyword evidence="3" id="KW-0808">Transferase</keyword>
<dbReference type="GO" id="GO:0016757">
    <property type="term" value="F:glycosyltransferase activity"/>
    <property type="evidence" value="ECO:0007669"/>
    <property type="project" value="InterPro"/>
</dbReference>
<dbReference type="GO" id="GO:0032259">
    <property type="term" value="P:methylation"/>
    <property type="evidence" value="ECO:0007669"/>
    <property type="project" value="UniProtKB-KW"/>
</dbReference>
<protein>
    <submittedName>
        <fullName evidence="3">Methyltransferase, FkbM family</fullName>
    </submittedName>
</protein>
<dbReference type="OrthoDB" id="7843421at2"/>
<feature type="domain" description="Methyltransferase FkbM" evidence="2">
    <location>
        <begin position="77"/>
        <end position="215"/>
    </location>
</feature>
<evidence type="ECO:0000313" key="4">
    <source>
        <dbReference type="Proteomes" id="UP000199399"/>
    </source>
</evidence>
<proteinExistence type="predicted"/>
<evidence type="ECO:0000259" key="2">
    <source>
        <dbReference type="Pfam" id="PF05050"/>
    </source>
</evidence>
<dbReference type="Pfam" id="PF04577">
    <property type="entry name" value="Glyco_transf_61"/>
    <property type="match status" value="1"/>
</dbReference>
<feature type="domain" description="Glycosyltransferase 61 catalytic" evidence="1">
    <location>
        <begin position="317"/>
        <end position="491"/>
    </location>
</feature>
<dbReference type="GO" id="GO:0008168">
    <property type="term" value="F:methyltransferase activity"/>
    <property type="evidence" value="ECO:0007669"/>
    <property type="project" value="UniProtKB-KW"/>
</dbReference>
<dbReference type="STRING" id="218672.SAMN04489759_103323"/>
<dbReference type="RefSeq" id="WP_093740958.1">
    <property type="nucleotide sequence ID" value="NZ_FNBP01000003.1"/>
</dbReference>
<dbReference type="InterPro" id="IPR049625">
    <property type="entry name" value="Glyco_transf_61_cat"/>
</dbReference>
<dbReference type="EMBL" id="FNBP01000003">
    <property type="protein sequence ID" value="SDF85318.1"/>
    <property type="molecule type" value="Genomic_DNA"/>
</dbReference>
<keyword evidence="3" id="KW-0489">Methyltransferase</keyword>
<dbReference type="Proteomes" id="UP000199399">
    <property type="component" value="Unassembled WGS sequence"/>
</dbReference>